<organism evidence="3 4">
    <name type="scientific">Meloidogyne incognita</name>
    <name type="common">Southern root-knot nematode worm</name>
    <name type="synonym">Oxyuris incognita</name>
    <dbReference type="NCBI Taxonomy" id="6306"/>
    <lineage>
        <taxon>Eukaryota</taxon>
        <taxon>Metazoa</taxon>
        <taxon>Ecdysozoa</taxon>
        <taxon>Nematoda</taxon>
        <taxon>Chromadorea</taxon>
        <taxon>Rhabditida</taxon>
        <taxon>Tylenchina</taxon>
        <taxon>Tylenchomorpha</taxon>
        <taxon>Tylenchoidea</taxon>
        <taxon>Meloidogynidae</taxon>
        <taxon>Meloidogyninae</taxon>
        <taxon>Meloidogyne</taxon>
        <taxon>Meloidogyne incognita group</taxon>
    </lineage>
</organism>
<accession>A0A914KLC7</accession>
<reference evidence="4" key="1">
    <citation type="submission" date="2022-11" db="UniProtKB">
        <authorList>
            <consortium name="WormBaseParasite"/>
        </authorList>
    </citation>
    <scope>IDENTIFICATION</scope>
</reference>
<evidence type="ECO:0000259" key="1">
    <source>
        <dbReference type="Pfam" id="PF13871"/>
    </source>
</evidence>
<dbReference type="PANTHER" id="PTHR12706:SF30">
    <property type="entry name" value="PROTEIN STRAWBERRY NOTCH-RELATED"/>
    <property type="match status" value="1"/>
</dbReference>
<protein>
    <submittedName>
        <fullName evidence="4">Strawberry notch helicase C domain-containing protein</fullName>
    </submittedName>
</protein>
<dbReference type="PANTHER" id="PTHR12706">
    <property type="entry name" value="STRAWBERRY NOTCH-RELATED"/>
    <property type="match status" value="1"/>
</dbReference>
<dbReference type="AlphaFoldDB" id="A0A914KLC7"/>
<keyword evidence="3" id="KW-1185">Reference proteome</keyword>
<proteinExistence type="predicted"/>
<sequence>MICSLPNGRYAIERDSTSIPKFLNRLLGFPVYAQNKLFQYFTDICEELIKQAKVDGTFDMGILVYAQNKLFQYFTDICEELIKQAKVDGTFDMGILDLGMECDRVQKKESRKFKGTGKTGDFTVELHKISLLRSVSWEEVQQLNKKHKGYKDGFYTSTVGLHGKRSVAFIFGMGVGGNMSTTPAGAPRLYCVTRPNTGRSPKYELLSELLLRFDPISDEEGEELWKEQLEAFSKMCHHRYYFGKCNAEQQRGIFCEVGRQSRTYFVLSGSLICVWPELELILSDSGKLKRLRRIQIVRVKTDNNQRIVGVLVLPNYVQKLVHLLEERCAGSNNNRIIQGRT</sequence>
<evidence type="ECO:0000313" key="3">
    <source>
        <dbReference type="Proteomes" id="UP000887563"/>
    </source>
</evidence>
<dbReference type="GO" id="GO:0042393">
    <property type="term" value="F:histone binding"/>
    <property type="evidence" value="ECO:0007669"/>
    <property type="project" value="TreeGrafter"/>
</dbReference>
<dbReference type="InterPro" id="IPR057332">
    <property type="entry name" value="SBNO_a/b_dom"/>
</dbReference>
<dbReference type="Proteomes" id="UP000887563">
    <property type="component" value="Unplaced"/>
</dbReference>
<dbReference type="InterPro" id="IPR026937">
    <property type="entry name" value="SBNO_Helicase_C_dom"/>
</dbReference>
<dbReference type="Pfam" id="PF25373">
    <property type="entry name" value="SBNO"/>
    <property type="match status" value="1"/>
</dbReference>
<dbReference type="InterPro" id="IPR026741">
    <property type="entry name" value="SNO"/>
</dbReference>
<feature type="domain" description="SBNO alpha/beta" evidence="2">
    <location>
        <begin position="135"/>
        <end position="259"/>
    </location>
</feature>
<evidence type="ECO:0000313" key="4">
    <source>
        <dbReference type="WBParaSite" id="Minc3s00023g01463"/>
    </source>
</evidence>
<feature type="domain" description="Strawberry notch helicase C" evidence="1">
    <location>
        <begin position="11"/>
        <end position="63"/>
    </location>
</feature>
<evidence type="ECO:0000259" key="2">
    <source>
        <dbReference type="Pfam" id="PF25373"/>
    </source>
</evidence>
<dbReference type="WBParaSite" id="Minc3s00023g01463">
    <property type="protein sequence ID" value="Minc3s00023g01463"/>
    <property type="gene ID" value="Minc3s00023g01463"/>
</dbReference>
<name>A0A914KLC7_MELIC</name>
<dbReference type="Pfam" id="PF13871">
    <property type="entry name" value="Helicase_C_4"/>
    <property type="match status" value="1"/>
</dbReference>
<dbReference type="GO" id="GO:0005634">
    <property type="term" value="C:nucleus"/>
    <property type="evidence" value="ECO:0007669"/>
    <property type="project" value="TreeGrafter"/>
</dbReference>
<dbReference type="GO" id="GO:0006355">
    <property type="term" value="P:regulation of DNA-templated transcription"/>
    <property type="evidence" value="ECO:0007669"/>
    <property type="project" value="InterPro"/>
</dbReference>
<dbReference type="GO" id="GO:0031490">
    <property type="term" value="F:chromatin DNA binding"/>
    <property type="evidence" value="ECO:0007669"/>
    <property type="project" value="TreeGrafter"/>
</dbReference>